<evidence type="ECO:0000313" key="2">
    <source>
        <dbReference type="Proteomes" id="UP000592780"/>
    </source>
</evidence>
<evidence type="ECO:0000313" key="1">
    <source>
        <dbReference type="EMBL" id="MBB5429632.1"/>
    </source>
</evidence>
<keyword evidence="2" id="KW-1185">Reference proteome</keyword>
<dbReference type="Proteomes" id="UP000592780">
    <property type="component" value="Unassembled WGS sequence"/>
</dbReference>
<sequence>MAITEYIEILYNRQRPQALLTTNRLSRSHDAFI</sequence>
<name>A0A7W8QFR3_PARAM</name>
<comment type="caution">
    <text evidence="1">The sequence shown here is derived from an EMBL/GenBank/DDBJ whole genome shotgun (WGS) entry which is preliminary data.</text>
</comment>
<gene>
    <name evidence="1" type="ORF">HDG40_007830</name>
</gene>
<dbReference type="AlphaFoldDB" id="A0A7W8QFR3"/>
<organism evidence="1 2">
    <name type="scientific">Paraburkholderia atlantica</name>
    <dbReference type="NCBI Taxonomy" id="2654982"/>
    <lineage>
        <taxon>Bacteria</taxon>
        <taxon>Pseudomonadati</taxon>
        <taxon>Pseudomonadota</taxon>
        <taxon>Betaproteobacteria</taxon>
        <taxon>Burkholderiales</taxon>
        <taxon>Burkholderiaceae</taxon>
        <taxon>Paraburkholderia</taxon>
    </lineage>
</organism>
<proteinExistence type="predicted"/>
<dbReference type="EMBL" id="JACHDD010000037">
    <property type="protein sequence ID" value="MBB5429632.1"/>
    <property type="molecule type" value="Genomic_DNA"/>
</dbReference>
<reference evidence="1 2" key="1">
    <citation type="submission" date="2020-08" db="EMBL/GenBank/DDBJ databases">
        <title>Genomic Encyclopedia of Type Strains, Phase IV (KMG-V): Genome sequencing to study the core and pangenomes of soil and plant-associated prokaryotes.</title>
        <authorList>
            <person name="Whitman W."/>
        </authorList>
    </citation>
    <scope>NUCLEOTIDE SEQUENCE [LARGE SCALE GENOMIC DNA]</scope>
    <source>
        <strain evidence="1 2">JPY158</strain>
    </source>
</reference>
<accession>A0A7W8QFR3</accession>
<protein>
    <submittedName>
        <fullName evidence="1">Uncharacterized protein</fullName>
    </submittedName>
</protein>